<dbReference type="GO" id="GO:0051500">
    <property type="term" value="F:D-tyrosyl-tRNA(Tyr) deacylase activity"/>
    <property type="evidence" value="ECO:0007669"/>
    <property type="project" value="TreeGrafter"/>
</dbReference>
<dbReference type="EMBL" id="JADHSG010000006">
    <property type="protein sequence ID" value="MBL6903461.1"/>
    <property type="molecule type" value="Genomic_DNA"/>
</dbReference>
<keyword evidence="4" id="KW-0963">Cytoplasm</keyword>
<comment type="caution">
    <text evidence="7">The sequence shown here is derived from an EMBL/GenBank/DDBJ whole genome shotgun (WGS) entry which is preliminary data.</text>
</comment>
<dbReference type="GO" id="GO:0005737">
    <property type="term" value="C:cytoplasm"/>
    <property type="evidence" value="ECO:0007669"/>
    <property type="project" value="UniProtKB-SubCell"/>
</dbReference>
<evidence type="ECO:0000256" key="3">
    <source>
        <dbReference type="ARBA" id="ARBA00011738"/>
    </source>
</evidence>
<organism evidence="7 8">
    <name type="scientific">SAR86 cluster bacterium</name>
    <dbReference type="NCBI Taxonomy" id="2030880"/>
    <lineage>
        <taxon>Bacteria</taxon>
        <taxon>Pseudomonadati</taxon>
        <taxon>Pseudomonadota</taxon>
        <taxon>Gammaproteobacteria</taxon>
        <taxon>SAR86 cluster</taxon>
    </lineage>
</organism>
<sequence>MLATVQRVSSAEIFIKGSKHASIKQGIVVFICIESSDTIQEVLKMKDKIYTFNILEDDERTMSACLMKLQEDIMIISQFTLAAITSKGVKPSFHKAAKPEEAKLLYYEFINECKKEQNNLVEGIFGEQMDIQLVNKGPITFNFKVN</sequence>
<dbReference type="InterPro" id="IPR003732">
    <property type="entry name" value="Daa-tRNA_deacyls_DTD"/>
</dbReference>
<comment type="subcellular location">
    <subcellularLocation>
        <location evidence="1">Cytoplasm</location>
    </subcellularLocation>
</comment>
<evidence type="ECO:0000313" key="7">
    <source>
        <dbReference type="EMBL" id="MBL6903461.1"/>
    </source>
</evidence>
<evidence type="ECO:0000313" key="8">
    <source>
        <dbReference type="Proteomes" id="UP000705230"/>
    </source>
</evidence>
<comment type="similarity">
    <text evidence="2">Belongs to the DTD family.</text>
</comment>
<dbReference type="PANTHER" id="PTHR10472">
    <property type="entry name" value="D-TYROSYL-TRNA TYR DEACYLASE"/>
    <property type="match status" value="1"/>
</dbReference>
<name>A0A937SH45_9GAMM</name>
<dbReference type="PANTHER" id="PTHR10472:SF1">
    <property type="entry name" value="D-AMINOACYL-TRNA DEACYLASE 2"/>
    <property type="match status" value="1"/>
</dbReference>
<dbReference type="Pfam" id="PF02580">
    <property type="entry name" value="Tyr_Deacylase"/>
    <property type="match status" value="1"/>
</dbReference>
<protein>
    <recommendedName>
        <fullName evidence="6">D-tyrosyl-tRNA(Tyr) deacylase</fullName>
    </recommendedName>
</protein>
<evidence type="ECO:0000256" key="2">
    <source>
        <dbReference type="ARBA" id="ARBA00009673"/>
    </source>
</evidence>
<keyword evidence="5 7" id="KW-0378">Hydrolase</keyword>
<proteinExistence type="inferred from homology"/>
<comment type="subunit">
    <text evidence="3">Homodimer.</text>
</comment>
<evidence type="ECO:0000256" key="1">
    <source>
        <dbReference type="ARBA" id="ARBA00004496"/>
    </source>
</evidence>
<accession>A0A937SH45</accession>
<dbReference type="InterPro" id="IPR023509">
    <property type="entry name" value="DTD-like_sf"/>
</dbReference>
<evidence type="ECO:0000256" key="6">
    <source>
        <dbReference type="ARBA" id="ARBA00033425"/>
    </source>
</evidence>
<dbReference type="SUPFAM" id="SSF69500">
    <property type="entry name" value="DTD-like"/>
    <property type="match status" value="1"/>
</dbReference>
<reference evidence="7" key="1">
    <citation type="submission" date="2020-10" db="EMBL/GenBank/DDBJ databases">
        <title>Microbiome of the Black Sea water column analyzed by genome centric metagenomics.</title>
        <authorList>
            <person name="Cabello-Yeves P.J."/>
            <person name="Callieri C."/>
            <person name="Picazo A."/>
            <person name="Mehrshad M."/>
            <person name="Haro-Moreno J.M."/>
            <person name="Roda-Garcia J."/>
            <person name="Dzembekova N."/>
            <person name="Slabakova V."/>
            <person name="Slabakova N."/>
            <person name="Moncheva S."/>
            <person name="Rodriguez-Valera F."/>
        </authorList>
    </citation>
    <scope>NUCLEOTIDE SEQUENCE</scope>
    <source>
        <strain evidence="7">BS30m-G43</strain>
    </source>
</reference>
<dbReference type="Proteomes" id="UP000705230">
    <property type="component" value="Unassembled WGS sequence"/>
</dbReference>
<gene>
    <name evidence="7" type="ORF">ISR29_04590</name>
</gene>
<dbReference type="NCBIfam" id="TIGR00256">
    <property type="entry name" value="D-aminoacyl-tRNA deacylase"/>
    <property type="match status" value="1"/>
</dbReference>
<dbReference type="AlphaFoldDB" id="A0A937SH45"/>
<dbReference type="Gene3D" id="3.50.80.10">
    <property type="entry name" value="D-tyrosyl-tRNA(Tyr) deacylase"/>
    <property type="match status" value="1"/>
</dbReference>
<dbReference type="FunFam" id="3.50.80.10:FF:000001">
    <property type="entry name" value="D-aminoacyl-tRNA deacylase"/>
    <property type="match status" value="1"/>
</dbReference>
<evidence type="ECO:0000256" key="5">
    <source>
        <dbReference type="ARBA" id="ARBA00022801"/>
    </source>
</evidence>
<evidence type="ECO:0000256" key="4">
    <source>
        <dbReference type="ARBA" id="ARBA00022490"/>
    </source>
</evidence>